<organism evidence="3 4">
    <name type="scientific">Cudoniella acicularis</name>
    <dbReference type="NCBI Taxonomy" id="354080"/>
    <lineage>
        <taxon>Eukaryota</taxon>
        <taxon>Fungi</taxon>
        <taxon>Dikarya</taxon>
        <taxon>Ascomycota</taxon>
        <taxon>Pezizomycotina</taxon>
        <taxon>Leotiomycetes</taxon>
        <taxon>Helotiales</taxon>
        <taxon>Tricladiaceae</taxon>
        <taxon>Cudoniella</taxon>
    </lineage>
</organism>
<dbReference type="InterPro" id="IPR021514">
    <property type="entry name" value="DUF3176"/>
</dbReference>
<gene>
    <name evidence="3" type="ORF">G7Y89_g15173</name>
</gene>
<name>A0A8H4QS21_9HELO</name>
<sequence length="493" mass="54108">MDIDNEHASFLSTIAFPLPSPNESELTIINPRDRHSTSISTHNSVEKPPSSRSSANSNSNSRRNRTKYGVVGNSAHSARDLYHRWVTDSWLLELGGLGLTLLSMGALVVTLMVYQNKAPPQWRWGLTLNSLLSILSQVVALSITAILASALSQQKWLWFRNSTRSLKDFGRFDDASKGPWGSLVLLCSKSRLLAFGAVAMFFVQAFQPFIQQVVTYPSRWEAAQHSNATVPRTISFEIVDGAYNNTARTYVSNPIKAGVYNGLYNDQASLSDVQPSCSSGRCLWQPYSTLAICAYVADVSQYIQTHTYSSSGSNITTFYTLPTGGLLAGAYQNMNLVSTDNAKYASLAFQNNTPTSILSDFYTFFTSNKTGNPTLLETSLQLCVQTLNTTVIDGQTDTIELSRSITVIENGGHKVIVPNDTNNYIMGDYSYNDLYLFLAEIFSGNYTVAADGTATYSSDTIQVLVDSLLQRKPYDQAAMAIFINGFATSVTNA</sequence>
<keyword evidence="2" id="KW-0812">Transmembrane</keyword>
<feature type="transmembrane region" description="Helical" evidence="2">
    <location>
        <begin position="134"/>
        <end position="152"/>
    </location>
</feature>
<dbReference type="Proteomes" id="UP000566819">
    <property type="component" value="Unassembled WGS sequence"/>
</dbReference>
<comment type="caution">
    <text evidence="3">The sequence shown here is derived from an EMBL/GenBank/DDBJ whole genome shotgun (WGS) entry which is preliminary data.</text>
</comment>
<reference evidence="3 4" key="1">
    <citation type="submission" date="2020-03" db="EMBL/GenBank/DDBJ databases">
        <title>Draft Genome Sequence of Cudoniella acicularis.</title>
        <authorList>
            <person name="Buettner E."/>
            <person name="Kellner H."/>
        </authorList>
    </citation>
    <scope>NUCLEOTIDE SEQUENCE [LARGE SCALE GENOMIC DNA]</scope>
    <source>
        <strain evidence="3 4">DSM 108380</strain>
    </source>
</reference>
<dbReference type="AlphaFoldDB" id="A0A8H4QS21"/>
<evidence type="ECO:0000256" key="2">
    <source>
        <dbReference type="SAM" id="Phobius"/>
    </source>
</evidence>
<feature type="transmembrane region" description="Helical" evidence="2">
    <location>
        <begin position="90"/>
        <end position="114"/>
    </location>
</feature>
<feature type="region of interest" description="Disordered" evidence="1">
    <location>
        <begin position="33"/>
        <end position="69"/>
    </location>
</feature>
<dbReference type="OrthoDB" id="5376804at2759"/>
<evidence type="ECO:0000313" key="4">
    <source>
        <dbReference type="Proteomes" id="UP000566819"/>
    </source>
</evidence>
<proteinExistence type="predicted"/>
<keyword evidence="2" id="KW-1133">Transmembrane helix</keyword>
<evidence type="ECO:0000256" key="1">
    <source>
        <dbReference type="SAM" id="MobiDB-lite"/>
    </source>
</evidence>
<dbReference type="EMBL" id="JAAMPI010002241">
    <property type="protein sequence ID" value="KAF4616234.1"/>
    <property type="molecule type" value="Genomic_DNA"/>
</dbReference>
<evidence type="ECO:0000313" key="3">
    <source>
        <dbReference type="EMBL" id="KAF4616234.1"/>
    </source>
</evidence>
<protein>
    <submittedName>
        <fullName evidence="3">Uncharacterized protein</fullName>
    </submittedName>
</protein>
<feature type="compositionally biased region" description="Low complexity" evidence="1">
    <location>
        <begin position="50"/>
        <end position="61"/>
    </location>
</feature>
<dbReference type="PANTHER" id="PTHR35394:SF5">
    <property type="entry name" value="DUF3176 DOMAIN-CONTAINING PROTEIN"/>
    <property type="match status" value="1"/>
</dbReference>
<dbReference type="Pfam" id="PF11374">
    <property type="entry name" value="DUF3176"/>
    <property type="match status" value="1"/>
</dbReference>
<keyword evidence="4" id="KW-1185">Reference proteome</keyword>
<dbReference type="PANTHER" id="PTHR35394">
    <property type="entry name" value="DUF3176 DOMAIN-CONTAINING PROTEIN"/>
    <property type="match status" value="1"/>
</dbReference>
<accession>A0A8H4QS21</accession>
<keyword evidence="2" id="KW-0472">Membrane</keyword>